<gene>
    <name evidence="2" type="ORF">DUNSADRAFT_14958</name>
</gene>
<evidence type="ECO:0000256" key="1">
    <source>
        <dbReference type="SAM" id="MobiDB-lite"/>
    </source>
</evidence>
<feature type="region of interest" description="Disordered" evidence="1">
    <location>
        <begin position="317"/>
        <end position="344"/>
    </location>
</feature>
<reference evidence="2" key="1">
    <citation type="submission" date="2017-08" db="EMBL/GenBank/DDBJ databases">
        <authorList>
            <person name="Polle J.E."/>
            <person name="Barry K."/>
            <person name="Cushman J."/>
            <person name="Schmutz J."/>
            <person name="Tran D."/>
            <person name="Hathwaick L.T."/>
            <person name="Yim W.C."/>
            <person name="Jenkins J."/>
            <person name="Mckie-Krisberg Z.M."/>
            <person name="Prochnik S."/>
            <person name="Lindquist E."/>
            <person name="Dockter R.B."/>
            <person name="Adam C."/>
            <person name="Molina H."/>
            <person name="Bunkerborg J."/>
            <person name="Jin E."/>
            <person name="Buchheim M."/>
            <person name="Magnuson J."/>
        </authorList>
    </citation>
    <scope>NUCLEOTIDE SEQUENCE</scope>
    <source>
        <strain evidence="2">CCAP 19/18</strain>
    </source>
</reference>
<evidence type="ECO:0000313" key="2">
    <source>
        <dbReference type="EMBL" id="KAF5830140.1"/>
    </source>
</evidence>
<feature type="region of interest" description="Disordered" evidence="1">
    <location>
        <begin position="196"/>
        <end position="276"/>
    </location>
</feature>
<feature type="compositionally biased region" description="Polar residues" evidence="1">
    <location>
        <begin position="317"/>
        <end position="329"/>
    </location>
</feature>
<name>A0ABZ3KLU2_DUNSA</name>
<accession>A0ABZ3KLU2</accession>
<dbReference type="Proteomes" id="UP000815325">
    <property type="component" value="Unassembled WGS sequence"/>
</dbReference>
<evidence type="ECO:0000313" key="3">
    <source>
        <dbReference type="Proteomes" id="UP000815325"/>
    </source>
</evidence>
<sequence length="344" mass="37735">MEERKTCRAMCTPSLRSMLSSLKVAFASAQFRKAKPQSMVTSWSSQSVGVANIKREIVNAKLDYSRMLSKVTFVGIYGGKEGAALERRELAKLRQMFDSRQEITDIHDLFIKSMACCLSCGMKDVCFPGWSSGLAMLQACVGRYLLCTPIKQTRMQMVFPLPSDFEEYITNPQCTVLVDAFKSKLVDLDPPEAQQMVKSYTSSAPPALPANKKAVSPPSDTAESSSDPSVLEGQDHLDVAGNMHSRQLTTPPRGPQHQVQGTELSQQPAPAARENGNSTVDWAAKYREAMERQQLAINILQGGGLFEDAVSAFQQSSSNARKDVQTSSGQRGGSWKGGRVYPTY</sequence>
<feature type="compositionally biased region" description="Polar residues" evidence="1">
    <location>
        <begin position="257"/>
        <end position="268"/>
    </location>
</feature>
<dbReference type="EMBL" id="MU070074">
    <property type="protein sequence ID" value="KAF5830140.1"/>
    <property type="molecule type" value="Genomic_DNA"/>
</dbReference>
<comment type="caution">
    <text evidence="2">The sequence shown here is derived from an EMBL/GenBank/DDBJ whole genome shotgun (WGS) entry which is preliminary data.</text>
</comment>
<feature type="compositionally biased region" description="Polar residues" evidence="1">
    <location>
        <begin position="218"/>
        <end position="228"/>
    </location>
</feature>
<proteinExistence type="predicted"/>
<keyword evidence="3" id="KW-1185">Reference proteome</keyword>
<protein>
    <submittedName>
        <fullName evidence="2">Uncharacterized protein</fullName>
    </submittedName>
</protein>
<organism evidence="2 3">
    <name type="scientific">Dunaliella salina</name>
    <name type="common">Green alga</name>
    <name type="synonym">Protococcus salinus</name>
    <dbReference type="NCBI Taxonomy" id="3046"/>
    <lineage>
        <taxon>Eukaryota</taxon>
        <taxon>Viridiplantae</taxon>
        <taxon>Chlorophyta</taxon>
        <taxon>core chlorophytes</taxon>
        <taxon>Chlorophyceae</taxon>
        <taxon>CS clade</taxon>
        <taxon>Chlamydomonadales</taxon>
        <taxon>Dunaliellaceae</taxon>
        <taxon>Dunaliella</taxon>
    </lineage>
</organism>